<gene>
    <name evidence="1" type="ORF">DW905_04730</name>
</gene>
<evidence type="ECO:0000313" key="1">
    <source>
        <dbReference type="EMBL" id="RGC06578.1"/>
    </source>
</evidence>
<dbReference type="Proteomes" id="UP000261079">
    <property type="component" value="Unassembled WGS sequence"/>
</dbReference>
<sequence>MSAVKKSVWMRLGVHMELTEEELRLIQESNDGTVIMMNKLKNGEFTISGDSYIPEEEGDDDCWPIPEEINFCF</sequence>
<reference evidence="1 2" key="1">
    <citation type="submission" date="2018-08" db="EMBL/GenBank/DDBJ databases">
        <title>A genome reference for cultivated species of the human gut microbiota.</title>
        <authorList>
            <person name="Zou Y."/>
            <person name="Xue W."/>
            <person name="Luo G."/>
        </authorList>
    </citation>
    <scope>NUCLEOTIDE SEQUENCE [LARGE SCALE GENOMIC DNA]</scope>
    <source>
        <strain evidence="1 2">AM42-11AC</strain>
    </source>
</reference>
<comment type="caution">
    <text evidence="1">The sequence shown here is derived from an EMBL/GenBank/DDBJ whole genome shotgun (WGS) entry which is preliminary data.</text>
</comment>
<dbReference type="EMBL" id="QVEZ01000002">
    <property type="protein sequence ID" value="RGC06578.1"/>
    <property type="molecule type" value="Genomic_DNA"/>
</dbReference>
<evidence type="ECO:0000313" key="2">
    <source>
        <dbReference type="Proteomes" id="UP000261079"/>
    </source>
</evidence>
<proteinExistence type="predicted"/>
<accession>A0A3E2V7T9</accession>
<protein>
    <submittedName>
        <fullName evidence="1">Uncharacterized protein</fullName>
    </submittedName>
</protein>
<dbReference type="RefSeq" id="WP_117535323.1">
    <property type="nucleotide sequence ID" value="NZ_QVEZ01000002.1"/>
</dbReference>
<name>A0A3E2V7T9_9FIRM</name>
<dbReference type="AlphaFoldDB" id="A0A3E2V7T9"/>
<organism evidence="1 2">
    <name type="scientific">Faecalibacterium prausnitzii</name>
    <dbReference type="NCBI Taxonomy" id="853"/>
    <lineage>
        <taxon>Bacteria</taxon>
        <taxon>Bacillati</taxon>
        <taxon>Bacillota</taxon>
        <taxon>Clostridia</taxon>
        <taxon>Eubacteriales</taxon>
        <taxon>Oscillospiraceae</taxon>
        <taxon>Faecalibacterium</taxon>
    </lineage>
</organism>